<dbReference type="PANTHER" id="PTHR28535">
    <property type="entry name" value="ZINC FINGER GRF-TYPE CONTAINING 1"/>
    <property type="match status" value="1"/>
</dbReference>
<dbReference type="EMBL" id="AZNH01000078">
    <property type="protein sequence ID" value="KID82691.1"/>
    <property type="molecule type" value="Genomic_DNA"/>
</dbReference>
<sequence>MSYAVRIIDPSTAPNVSGDPPPTTATVIDYSCLFTHDLRRKQKRWQDGRLKYHTFNKRIMVYDDRGNFIGDAHWHGGGDLQEDEELELDRGAAIVQVGESTGSREQDLTEILDKRAREVEKRRAMAAAKTPTPSRARTQAQQQQQQQRRQQQPHFQLNHRPLHSIVPSPGPLGRAVISDRSPYEARKAEGVAMDGPPAKKRRVSPSPPSKAGFAQSLFGTRLNLGGSGGMAPLRMRALRERTNLQREEGGGEKRPSLEGDEDIVIVDERRSKVVVKKSRHLQNPTLRGPALAADKIRPKGLPTIVDEKQRPDTMQSSRRPNVESSVATDQTVERRSRLKIDQNTRHFDEDLEKTAPTSAEDDVLVEERSAQLKRNADLRPVVNNPEPRAMTELHVEEADLAKSVGRHGDSMQTKRPAIPGATKPQVAVNTATRSGTPQSSAEAIEIESSPDVTEPQQIAHKELEQRQKVATSTAISKPHRPVSPPTRPEKRAELRIKPTRRRGLLMLSERRQIQQKQPASVTPTSSISSVAVMNVDNVGPSKSPQLQVSEPDTEPSQAFEDLDEGQAIKATPESSPHHCTEMPINFDSDSESDLPAAKSRSKKSSRKNAETVSDYDQRAQRSRKKQQRSPKRPTNGQSSESESEDLPPRRTRRLGRKATSRDNLGPSTDEDEANHQSPKKTRRTKSRSASESPLTGCSSEEDSEQPPARQPKRTRSKRDSVPNAGEKSEKPKGPRITRMARKSVKCKEIFGFVLPAGQEELAPAPFAMATARIGTVGRPPAAPARLPGITLTIKPGPVVSATPTPGLAERQHVERTKDSSGDAPEKEQNTRIPVQEAVHDDTKHPEQGMKPVGATKMTVEDSVSKEPIAKEAAIIEQGTLPKPMITNPATRGRKAARKEDAAGPTPQTIVPFEAPQHALLSRSKQPEPRKSDKALPGFTSANGGAWSKHAEDLLGMTRPTGKKGLSMTTFG</sequence>
<dbReference type="Pfam" id="PF10382">
    <property type="entry name" value="ZGRF1-like_N"/>
    <property type="match status" value="1"/>
</dbReference>
<dbReference type="Proteomes" id="UP000031192">
    <property type="component" value="Unassembled WGS sequence"/>
</dbReference>
<feature type="region of interest" description="Disordered" evidence="1">
    <location>
        <begin position="952"/>
        <end position="971"/>
    </location>
</feature>
<feature type="region of interest" description="Disordered" evidence="1">
    <location>
        <begin position="794"/>
        <end position="945"/>
    </location>
</feature>
<evidence type="ECO:0000256" key="1">
    <source>
        <dbReference type="SAM" id="MobiDB-lite"/>
    </source>
</evidence>
<dbReference type="OrthoDB" id="6513042at2759"/>
<feature type="region of interest" description="Disordered" evidence="1">
    <location>
        <begin position="404"/>
        <end position="742"/>
    </location>
</feature>
<evidence type="ECO:0000313" key="4">
    <source>
        <dbReference type="Proteomes" id="UP000031192"/>
    </source>
</evidence>
<feature type="compositionally biased region" description="Polar residues" evidence="1">
    <location>
        <begin position="312"/>
        <end position="330"/>
    </location>
</feature>
<protein>
    <recommendedName>
        <fullName evidence="2">5'-3' DNA helicase ZGRF1-like N-terminal domain-containing protein</fullName>
    </recommendedName>
</protein>
<feature type="compositionally biased region" description="Basic and acidic residues" evidence="1">
    <location>
        <begin position="858"/>
        <end position="869"/>
    </location>
</feature>
<feature type="compositionally biased region" description="Basic and acidic residues" evidence="1">
    <location>
        <begin position="837"/>
        <end position="847"/>
    </location>
</feature>
<feature type="compositionally biased region" description="Polar residues" evidence="1">
    <location>
        <begin position="687"/>
        <end position="698"/>
    </location>
</feature>
<feature type="compositionally biased region" description="Low complexity" evidence="1">
    <location>
        <begin position="439"/>
        <end position="449"/>
    </location>
</feature>
<feature type="compositionally biased region" description="Polar residues" evidence="1">
    <location>
        <begin position="427"/>
        <end position="438"/>
    </location>
</feature>
<feature type="compositionally biased region" description="Low complexity" evidence="1">
    <location>
        <begin position="135"/>
        <end position="152"/>
    </location>
</feature>
<dbReference type="GO" id="GO:0035861">
    <property type="term" value="C:site of double-strand break"/>
    <property type="evidence" value="ECO:0007669"/>
    <property type="project" value="TreeGrafter"/>
</dbReference>
<accession>A0A0B4GYV3</accession>
<organism evidence="3 4">
    <name type="scientific">Metarhizium guizhouense (strain ARSEF 977)</name>
    <dbReference type="NCBI Taxonomy" id="1276136"/>
    <lineage>
        <taxon>Eukaryota</taxon>
        <taxon>Fungi</taxon>
        <taxon>Dikarya</taxon>
        <taxon>Ascomycota</taxon>
        <taxon>Pezizomycotina</taxon>
        <taxon>Sordariomycetes</taxon>
        <taxon>Hypocreomycetidae</taxon>
        <taxon>Hypocreales</taxon>
        <taxon>Clavicipitaceae</taxon>
        <taxon>Metarhizium</taxon>
    </lineage>
</organism>
<dbReference type="PANTHER" id="PTHR28535:SF1">
    <property type="entry name" value="PROTEIN ZGRF1"/>
    <property type="match status" value="1"/>
</dbReference>
<feature type="compositionally biased region" description="Basic and acidic residues" evidence="1">
    <location>
        <begin position="331"/>
        <end position="348"/>
    </location>
</feature>
<feature type="compositionally biased region" description="Basic residues" evidence="1">
    <location>
        <begin position="620"/>
        <end position="631"/>
    </location>
</feature>
<feature type="region of interest" description="Disordered" evidence="1">
    <location>
        <begin position="186"/>
        <end position="213"/>
    </location>
</feature>
<feature type="compositionally biased region" description="Basic residues" evidence="1">
    <location>
        <begin position="733"/>
        <end position="742"/>
    </location>
</feature>
<feature type="compositionally biased region" description="Basic residues" evidence="1">
    <location>
        <begin position="649"/>
        <end position="658"/>
    </location>
</feature>
<feature type="compositionally biased region" description="Basic and acidic residues" evidence="1">
    <location>
        <begin position="809"/>
        <end position="829"/>
    </location>
</feature>
<dbReference type="GO" id="GO:0005634">
    <property type="term" value="C:nucleus"/>
    <property type="evidence" value="ECO:0007669"/>
    <property type="project" value="TreeGrafter"/>
</dbReference>
<dbReference type="AlphaFoldDB" id="A0A0B4GYV3"/>
<feature type="compositionally biased region" description="Basic residues" evidence="1">
    <location>
        <begin position="677"/>
        <end position="686"/>
    </location>
</feature>
<dbReference type="GO" id="GO:0006302">
    <property type="term" value="P:double-strand break repair"/>
    <property type="evidence" value="ECO:0007669"/>
    <property type="project" value="TreeGrafter"/>
</dbReference>
<evidence type="ECO:0000313" key="3">
    <source>
        <dbReference type="EMBL" id="KID82691.1"/>
    </source>
</evidence>
<feature type="compositionally biased region" description="Polar residues" evidence="1">
    <location>
        <begin position="540"/>
        <end position="556"/>
    </location>
</feature>
<feature type="region of interest" description="Disordered" evidence="1">
    <location>
        <begin position="306"/>
        <end position="363"/>
    </location>
</feature>
<comment type="caution">
    <text evidence="3">The sequence shown here is derived from an EMBL/GenBank/DDBJ whole genome shotgun (WGS) entry which is preliminary data.</text>
</comment>
<dbReference type="InterPro" id="IPR018838">
    <property type="entry name" value="ZGRF1-like_N"/>
</dbReference>
<dbReference type="HOGENOM" id="CLU_006584_0_0_1"/>
<keyword evidence="4" id="KW-1185">Reference proteome</keyword>
<gene>
    <name evidence="3" type="ORF">MGU_10026</name>
</gene>
<name>A0A0B4GYV3_METGA</name>
<proteinExistence type="predicted"/>
<feature type="compositionally biased region" description="Basic and acidic residues" evidence="1">
    <location>
        <begin position="487"/>
        <end position="496"/>
    </location>
</feature>
<feature type="region of interest" description="Disordered" evidence="1">
    <location>
        <begin position="121"/>
        <end position="154"/>
    </location>
</feature>
<feature type="domain" description="5'-3' DNA helicase ZGRF1-like N-terminal" evidence="2">
    <location>
        <begin position="27"/>
        <end position="108"/>
    </location>
</feature>
<reference evidence="3 4" key="1">
    <citation type="journal article" date="2014" name="Proc. Natl. Acad. Sci. U.S.A.">
        <title>Trajectory and genomic determinants of fungal-pathogen speciation and host adaptation.</title>
        <authorList>
            <person name="Hu X."/>
            <person name="Xiao G."/>
            <person name="Zheng P."/>
            <person name="Shang Y."/>
            <person name="Su Y."/>
            <person name="Zhang X."/>
            <person name="Liu X."/>
            <person name="Zhan S."/>
            <person name="St Leger R.J."/>
            <person name="Wang C."/>
        </authorList>
    </citation>
    <scope>NUCLEOTIDE SEQUENCE [LARGE SCALE GENOMIC DNA]</scope>
    <source>
        <strain evidence="3 4">ARSEF 977</strain>
    </source>
</reference>
<dbReference type="InterPro" id="IPR052800">
    <property type="entry name" value="DNA_Repair_Helicase_ZGRF1"/>
</dbReference>
<evidence type="ECO:0000259" key="2">
    <source>
        <dbReference type="Pfam" id="PF10382"/>
    </source>
</evidence>
<feature type="compositionally biased region" description="Polar residues" evidence="1">
    <location>
        <begin position="514"/>
        <end position="531"/>
    </location>
</feature>
<feature type="compositionally biased region" description="Basic and acidic residues" evidence="1">
    <location>
        <begin position="924"/>
        <end position="933"/>
    </location>
</feature>